<protein>
    <submittedName>
        <fullName evidence="1">Uncharacterized protein</fullName>
    </submittedName>
</protein>
<accession>A0AAN0WCV4</accession>
<keyword evidence="2" id="KW-1185">Reference proteome</keyword>
<dbReference type="Proteomes" id="UP000032024">
    <property type="component" value="Chromosome"/>
</dbReference>
<proteinExistence type="predicted"/>
<reference evidence="2" key="1">
    <citation type="submission" date="2015-01" db="EMBL/GenBank/DDBJ databases">
        <title>Comparative genome analysis of Bacillus coagulans HM-08, Clostridium butyricum HM-68, Bacillus subtilis HM-66 and Bacillus paralicheniformis BL-09.</title>
        <authorList>
            <person name="Zhang H."/>
        </authorList>
    </citation>
    <scope>NUCLEOTIDE SEQUENCE [LARGE SCALE GENOMIC DNA]</scope>
    <source>
        <strain evidence="2">HM-08</strain>
    </source>
</reference>
<dbReference type="AlphaFoldDB" id="A0AAN0WCV4"/>
<name>A0AAN0WCV4_HEYCO</name>
<sequence>MVGIYTCALQKFFRRAVGIQSRTLSWYNKGYRSELLT</sequence>
<evidence type="ECO:0000313" key="1">
    <source>
        <dbReference type="EMBL" id="AJO23846.1"/>
    </source>
</evidence>
<organism evidence="1 2">
    <name type="scientific">Heyndrickxia coagulans</name>
    <name type="common">Weizmannia coagulans</name>
    <dbReference type="NCBI Taxonomy" id="1398"/>
    <lineage>
        <taxon>Bacteria</taxon>
        <taxon>Bacillati</taxon>
        <taxon>Bacillota</taxon>
        <taxon>Bacilli</taxon>
        <taxon>Bacillales</taxon>
        <taxon>Bacillaceae</taxon>
        <taxon>Heyndrickxia</taxon>
    </lineage>
</organism>
<evidence type="ECO:0000313" key="2">
    <source>
        <dbReference type="Proteomes" id="UP000032024"/>
    </source>
</evidence>
<gene>
    <name evidence="1" type="ORF">SB48_HM08orf04880</name>
</gene>
<dbReference type="EMBL" id="CP010525">
    <property type="protein sequence ID" value="AJO23846.1"/>
    <property type="molecule type" value="Genomic_DNA"/>
</dbReference>